<dbReference type="Gene3D" id="3.40.630.30">
    <property type="match status" value="1"/>
</dbReference>
<dbReference type="GO" id="GO:0016747">
    <property type="term" value="F:acyltransferase activity, transferring groups other than amino-acyl groups"/>
    <property type="evidence" value="ECO:0007669"/>
    <property type="project" value="InterPro"/>
</dbReference>
<dbReference type="InterPro" id="IPR050832">
    <property type="entry name" value="Bact_Acetyltransf"/>
</dbReference>
<accession>A0A1G5M5Q7</accession>
<protein>
    <submittedName>
        <fullName evidence="4">Acetyltransferase (GNAT) family protein</fullName>
    </submittedName>
</protein>
<evidence type="ECO:0000313" key="5">
    <source>
        <dbReference type="Proteomes" id="UP000199347"/>
    </source>
</evidence>
<evidence type="ECO:0000256" key="1">
    <source>
        <dbReference type="ARBA" id="ARBA00022679"/>
    </source>
</evidence>
<dbReference type="PANTHER" id="PTHR43877">
    <property type="entry name" value="AMINOALKYLPHOSPHONATE N-ACETYLTRANSFERASE-RELATED-RELATED"/>
    <property type="match status" value="1"/>
</dbReference>
<feature type="domain" description="N-acetyltransferase" evidence="3">
    <location>
        <begin position="3"/>
        <end position="155"/>
    </location>
</feature>
<sequence length="187" mass="21081">MTAYIRKLWPYEAALFTEHLCRLGPEARRMRFAGPVNDARIQNYVREAWDLDTTILGYFVNGVIRGSAELHPLTKEWTGKAEAAFAIEEAWQGRGVGRALLARTFTLARNRGFRQLHLFCLQENRRMLKLARELGARLTYDEGEVDALLEPPLANPFSWYGEALDDAESAFQATLSLLQPKPAGVAA</sequence>
<keyword evidence="5" id="KW-1185">Reference proteome</keyword>
<keyword evidence="2" id="KW-0012">Acyltransferase</keyword>
<reference evidence="4 5" key="1">
    <citation type="submission" date="2016-10" db="EMBL/GenBank/DDBJ databases">
        <authorList>
            <person name="de Groot N.N."/>
        </authorList>
    </citation>
    <scope>NUCLEOTIDE SEQUENCE [LARGE SCALE GENOMIC DNA]</scope>
    <source>
        <strain evidence="4 5">DSM 2698</strain>
    </source>
</reference>
<dbReference type="InterPro" id="IPR000182">
    <property type="entry name" value="GNAT_dom"/>
</dbReference>
<gene>
    <name evidence="4" type="ORF">SAMN03080610_00069</name>
</gene>
<dbReference type="OrthoDB" id="7843527at2"/>
<dbReference type="EMBL" id="FMVW01000001">
    <property type="protein sequence ID" value="SCZ19888.1"/>
    <property type="molecule type" value="Genomic_DNA"/>
</dbReference>
<dbReference type="AlphaFoldDB" id="A0A1G5M5Q7"/>
<proteinExistence type="predicted"/>
<dbReference type="RefSeq" id="WP_092808923.1">
    <property type="nucleotide sequence ID" value="NZ_FMVW01000001.1"/>
</dbReference>
<evidence type="ECO:0000256" key="2">
    <source>
        <dbReference type="ARBA" id="ARBA00023315"/>
    </source>
</evidence>
<dbReference type="PROSITE" id="PS51186">
    <property type="entry name" value="GNAT"/>
    <property type="match status" value="1"/>
</dbReference>
<evidence type="ECO:0000259" key="3">
    <source>
        <dbReference type="PROSITE" id="PS51186"/>
    </source>
</evidence>
<dbReference type="InterPro" id="IPR016181">
    <property type="entry name" value="Acyl_CoA_acyltransferase"/>
</dbReference>
<name>A0A1G5M5Q7_AFIMA</name>
<keyword evidence="1 4" id="KW-0808">Transferase</keyword>
<dbReference type="SUPFAM" id="SSF55729">
    <property type="entry name" value="Acyl-CoA N-acyltransferases (Nat)"/>
    <property type="match status" value="1"/>
</dbReference>
<dbReference type="Pfam" id="PF00583">
    <property type="entry name" value="Acetyltransf_1"/>
    <property type="match status" value="1"/>
</dbReference>
<dbReference type="CDD" id="cd04301">
    <property type="entry name" value="NAT_SF"/>
    <property type="match status" value="1"/>
</dbReference>
<organism evidence="4 5">
    <name type="scientific">Afifella marina DSM 2698</name>
    <dbReference type="NCBI Taxonomy" id="1120955"/>
    <lineage>
        <taxon>Bacteria</taxon>
        <taxon>Pseudomonadati</taxon>
        <taxon>Pseudomonadota</taxon>
        <taxon>Alphaproteobacteria</taxon>
        <taxon>Hyphomicrobiales</taxon>
        <taxon>Afifellaceae</taxon>
        <taxon>Afifella</taxon>
    </lineage>
</organism>
<evidence type="ECO:0000313" key="4">
    <source>
        <dbReference type="EMBL" id="SCZ19888.1"/>
    </source>
</evidence>
<dbReference type="STRING" id="1120955.SAMN03080610_00069"/>
<dbReference type="Proteomes" id="UP000199347">
    <property type="component" value="Unassembled WGS sequence"/>
</dbReference>